<dbReference type="InterPro" id="IPR013974">
    <property type="entry name" value="SAF"/>
</dbReference>
<evidence type="ECO:0000256" key="5">
    <source>
        <dbReference type="ARBA" id="ARBA00022764"/>
    </source>
</evidence>
<dbReference type="Gene3D" id="3.90.1210.10">
    <property type="entry name" value="Antifreeze-like/N-acetylneuraminic acid synthase C-terminal domain"/>
    <property type="match status" value="1"/>
</dbReference>
<dbReference type="SMART" id="SM00858">
    <property type="entry name" value="SAF"/>
    <property type="match status" value="1"/>
</dbReference>
<sequence length="252" mass="28716">MFCLSAKSVKRWYHLVFLLSLGFASVWAQAANSIEMEISTPTDSERILEELNFFIKEALEQKKQAYPEREYNFKISGLNSRLSFDPCLDRLTINNQQDKWQGRTTFKVGCPNASWSVYVSVYIQALAPVVVAKRSLPKQTLLTEEHLARRMQDLNRLRHGYFTQIADAVGLKTRYPIGEGDVLKAVQLERPLVVEKGDRVTILARNALLEVKMKGEALEDGYLNEQIQVKNLNSGRIIRAFIRSPGVVEVIL</sequence>
<gene>
    <name evidence="9" type="ORF">SAMN05421831_10241</name>
</gene>
<dbReference type="Pfam" id="PF13144">
    <property type="entry name" value="ChapFlgA"/>
    <property type="match status" value="1"/>
</dbReference>
<keyword evidence="9" id="KW-0966">Cell projection</keyword>
<dbReference type="Proteomes" id="UP000242999">
    <property type="component" value="Unassembled WGS sequence"/>
</dbReference>
<evidence type="ECO:0000313" key="9">
    <source>
        <dbReference type="EMBL" id="SEI44962.1"/>
    </source>
</evidence>
<keyword evidence="5" id="KW-0574">Periplasm</keyword>
<proteinExistence type="inferred from homology"/>
<dbReference type="EMBL" id="FNYH01000002">
    <property type="protein sequence ID" value="SEI44962.1"/>
    <property type="molecule type" value="Genomic_DNA"/>
</dbReference>
<accession>A0A1H6R174</accession>
<evidence type="ECO:0000256" key="6">
    <source>
        <dbReference type="ARBA" id="ARBA00025643"/>
    </source>
</evidence>
<keyword evidence="4 7" id="KW-0732">Signal</keyword>
<dbReference type="InterPro" id="IPR039246">
    <property type="entry name" value="Flagellar_FlgA"/>
</dbReference>
<dbReference type="InterPro" id="IPR041231">
    <property type="entry name" value="FlgA_N"/>
</dbReference>
<dbReference type="PANTHER" id="PTHR36307">
    <property type="entry name" value="FLAGELLA BASAL BODY P-RING FORMATION PROTEIN FLGA"/>
    <property type="match status" value="1"/>
</dbReference>
<dbReference type="NCBIfam" id="TIGR03170">
    <property type="entry name" value="flgA_cterm"/>
    <property type="match status" value="1"/>
</dbReference>
<organism evidence="9 10">
    <name type="scientific">Allopseudospirillum japonicum</name>
    <dbReference type="NCBI Taxonomy" id="64971"/>
    <lineage>
        <taxon>Bacteria</taxon>
        <taxon>Pseudomonadati</taxon>
        <taxon>Pseudomonadota</taxon>
        <taxon>Gammaproteobacteria</taxon>
        <taxon>Oceanospirillales</taxon>
        <taxon>Oceanospirillaceae</taxon>
        <taxon>Allopseudospirillum</taxon>
    </lineage>
</organism>
<feature type="signal peptide" evidence="7">
    <location>
        <begin position="1"/>
        <end position="30"/>
    </location>
</feature>
<dbReference type="AlphaFoldDB" id="A0A1H6R174"/>
<dbReference type="STRING" id="64971.SAMN05421831_10241"/>
<comment type="similarity">
    <text evidence="2">Belongs to the FlgA family.</text>
</comment>
<dbReference type="InterPro" id="IPR017585">
    <property type="entry name" value="SAF_FlgA"/>
</dbReference>
<evidence type="ECO:0000313" key="10">
    <source>
        <dbReference type="Proteomes" id="UP000242999"/>
    </source>
</evidence>
<comment type="subcellular location">
    <subcellularLocation>
        <location evidence="1">Periplasm</location>
    </subcellularLocation>
</comment>
<evidence type="ECO:0000259" key="8">
    <source>
        <dbReference type="SMART" id="SM00858"/>
    </source>
</evidence>
<dbReference type="PANTHER" id="PTHR36307:SF1">
    <property type="entry name" value="FLAGELLA BASAL BODY P-RING FORMATION PROTEIN FLGA"/>
    <property type="match status" value="1"/>
</dbReference>
<feature type="domain" description="SAF" evidence="8">
    <location>
        <begin position="127"/>
        <end position="189"/>
    </location>
</feature>
<keyword evidence="9" id="KW-0282">Flagellum</keyword>
<feature type="chain" id="PRO_5017360063" description="Flagella basal body P-ring formation protein FlgA" evidence="7">
    <location>
        <begin position="31"/>
        <end position="252"/>
    </location>
</feature>
<protein>
    <recommendedName>
        <fullName evidence="3">Flagella basal body P-ring formation protein FlgA</fullName>
    </recommendedName>
</protein>
<evidence type="ECO:0000256" key="4">
    <source>
        <dbReference type="ARBA" id="ARBA00022729"/>
    </source>
</evidence>
<name>A0A1H6R174_9GAMM</name>
<keyword evidence="9" id="KW-0969">Cilium</keyword>
<evidence type="ECO:0000256" key="1">
    <source>
        <dbReference type="ARBA" id="ARBA00004418"/>
    </source>
</evidence>
<comment type="function">
    <text evidence="6">Involved in the assembly process of the P-ring formation. It may associate with FlgF on the rod constituting a structure essential for the P-ring assembly or may act as a modulator protein for the P-ring assembly.</text>
</comment>
<dbReference type="Gene3D" id="2.30.30.760">
    <property type="match status" value="1"/>
</dbReference>
<dbReference type="GO" id="GO:0042597">
    <property type="term" value="C:periplasmic space"/>
    <property type="evidence" value="ECO:0007669"/>
    <property type="project" value="UniProtKB-SubCell"/>
</dbReference>
<keyword evidence="10" id="KW-1185">Reference proteome</keyword>
<dbReference type="OrthoDB" id="1669037at2"/>
<reference evidence="10" key="1">
    <citation type="submission" date="2016-10" db="EMBL/GenBank/DDBJ databases">
        <authorList>
            <person name="Varghese N."/>
            <person name="Submissions S."/>
        </authorList>
    </citation>
    <scope>NUCLEOTIDE SEQUENCE [LARGE SCALE GENOMIC DNA]</scope>
    <source>
        <strain evidence="10">DSM 7165</strain>
    </source>
</reference>
<evidence type="ECO:0000256" key="3">
    <source>
        <dbReference type="ARBA" id="ARBA00014754"/>
    </source>
</evidence>
<dbReference type="Pfam" id="PF17656">
    <property type="entry name" value="ChapFlgA_N"/>
    <property type="match status" value="1"/>
</dbReference>
<dbReference type="CDD" id="cd11614">
    <property type="entry name" value="SAF_CpaB_FlgA_like"/>
    <property type="match status" value="1"/>
</dbReference>
<evidence type="ECO:0000256" key="7">
    <source>
        <dbReference type="SAM" id="SignalP"/>
    </source>
</evidence>
<dbReference type="GO" id="GO:0044780">
    <property type="term" value="P:bacterial-type flagellum assembly"/>
    <property type="evidence" value="ECO:0007669"/>
    <property type="project" value="InterPro"/>
</dbReference>
<evidence type="ECO:0000256" key="2">
    <source>
        <dbReference type="ARBA" id="ARBA00010474"/>
    </source>
</evidence>